<evidence type="ECO:0000256" key="1">
    <source>
        <dbReference type="SAM" id="SignalP"/>
    </source>
</evidence>
<dbReference type="AlphaFoldDB" id="A0A7G9FVZ4"/>
<protein>
    <submittedName>
        <fullName evidence="2">Extracellular solute-binding protein</fullName>
    </submittedName>
</protein>
<gene>
    <name evidence="2" type="ORF">H9Q77_00635</name>
</gene>
<dbReference type="PANTHER" id="PTHR43649:SF12">
    <property type="entry name" value="DIACETYLCHITOBIOSE BINDING PROTEIN DASA"/>
    <property type="match status" value="1"/>
</dbReference>
<keyword evidence="3" id="KW-1185">Reference proteome</keyword>
<organism evidence="2 3">
    <name type="scientific">Simiaoa sunii</name>
    <dbReference type="NCBI Taxonomy" id="2763672"/>
    <lineage>
        <taxon>Bacteria</taxon>
        <taxon>Bacillati</taxon>
        <taxon>Bacillota</taxon>
        <taxon>Clostridia</taxon>
        <taxon>Lachnospirales</taxon>
        <taxon>Lachnospiraceae</taxon>
        <taxon>Simiaoa</taxon>
    </lineage>
</organism>
<accession>A0A7G9FVZ4</accession>
<dbReference type="Proteomes" id="UP000515981">
    <property type="component" value="Chromosome"/>
</dbReference>
<feature type="chain" id="PRO_5038446481" evidence="1">
    <location>
        <begin position="24"/>
        <end position="446"/>
    </location>
</feature>
<dbReference type="InterPro" id="IPR006059">
    <property type="entry name" value="SBP"/>
</dbReference>
<dbReference type="InterPro" id="IPR050490">
    <property type="entry name" value="Bact_solute-bd_prot1"/>
</dbReference>
<dbReference type="Pfam" id="PF13416">
    <property type="entry name" value="SBP_bac_8"/>
    <property type="match status" value="1"/>
</dbReference>
<name>A0A7G9FVZ4_9FIRM</name>
<dbReference type="SUPFAM" id="SSF53850">
    <property type="entry name" value="Periplasmic binding protein-like II"/>
    <property type="match status" value="1"/>
</dbReference>
<sequence length="446" mass="49269">MMKKYWRKMMALTCAAAMLFTMAGCGNAEGTTDGAETAQSSTTADGSGEITIQFAEHVADIQAQEPHLQKIITAFEESHPGIKIDITGKEVSEHNTQMTLLAGENKLPDVFWLEQATAKEFAQNGYLYDLTDALDQYGINDSLLPGLVHSCTVDGKDVGMPSEVMMVGFYYNKDLFQQAGIEEVPVTYEEFLDVVDKLNAAGITPLTVGAQDNYSIWAFETMLARYGFFEKLDGLKDGSISWNNEDFIHYFEKVEEMREKGTFTKDISNIGYFEAKEQFLGGNAAMFNSGAWDIGDFEGSDMASKIGFFWGPTFSDSQYEQQIGIKASGGVYVVSSKAAEDPALLDAIMQFWQFYYGEEGTRIIAEDTAALPCSTYNGQIDESQHPVLSTMITALNDDWKAVTEPFNSLSSNVAYGYFDATFGVMTGVYTPEQAADYVENLQSAER</sequence>
<dbReference type="PROSITE" id="PS51257">
    <property type="entry name" value="PROKAR_LIPOPROTEIN"/>
    <property type="match status" value="1"/>
</dbReference>
<dbReference type="Gene3D" id="3.40.190.10">
    <property type="entry name" value="Periplasmic binding protein-like II"/>
    <property type="match status" value="2"/>
</dbReference>
<evidence type="ECO:0000313" key="2">
    <source>
        <dbReference type="EMBL" id="QNM02726.1"/>
    </source>
</evidence>
<dbReference type="PANTHER" id="PTHR43649">
    <property type="entry name" value="ARABINOSE-BINDING PROTEIN-RELATED"/>
    <property type="match status" value="1"/>
</dbReference>
<evidence type="ECO:0000313" key="3">
    <source>
        <dbReference type="Proteomes" id="UP000515981"/>
    </source>
</evidence>
<dbReference type="KEGG" id="ssun:H9Q77_00635"/>
<dbReference type="EMBL" id="CP060633">
    <property type="protein sequence ID" value="QNM02726.1"/>
    <property type="molecule type" value="Genomic_DNA"/>
</dbReference>
<keyword evidence="1" id="KW-0732">Signal</keyword>
<proteinExistence type="predicted"/>
<feature type="signal peptide" evidence="1">
    <location>
        <begin position="1"/>
        <end position="23"/>
    </location>
</feature>
<reference evidence="2 3" key="1">
    <citation type="submission" date="2020-08" db="EMBL/GenBank/DDBJ databases">
        <authorList>
            <person name="Liu C."/>
            <person name="Sun Q."/>
        </authorList>
    </citation>
    <scope>NUCLEOTIDE SEQUENCE [LARGE SCALE GENOMIC DNA]</scope>
    <source>
        <strain evidence="2 3">NSJ-8</strain>
    </source>
</reference>
<dbReference type="RefSeq" id="WP_249326320.1">
    <property type="nucleotide sequence ID" value="NZ_CP060633.1"/>
</dbReference>